<dbReference type="AlphaFoldDB" id="A0A0S2F8I0"/>
<dbReference type="InterPro" id="IPR050763">
    <property type="entry name" value="ABC_transporter_ATP-binding"/>
</dbReference>
<gene>
    <name evidence="7" type="ORF">LA76x_1705</name>
</gene>
<dbReference type="Proteomes" id="UP000060787">
    <property type="component" value="Chromosome"/>
</dbReference>
<evidence type="ECO:0000259" key="6">
    <source>
        <dbReference type="PROSITE" id="PS50893"/>
    </source>
</evidence>
<evidence type="ECO:0000256" key="3">
    <source>
        <dbReference type="ARBA" id="ARBA00022458"/>
    </source>
</evidence>
<dbReference type="KEGG" id="lab:LA76x_1705"/>
<reference evidence="7 8" key="1">
    <citation type="journal article" date="2015" name="BMC Genomics">
        <title>Comparative genomics and metabolic profiling of the genus Lysobacter.</title>
        <authorList>
            <person name="de Bruijn I."/>
            <person name="Cheng X."/>
            <person name="de Jager V."/>
            <person name="Exposito R.G."/>
            <person name="Watrous J."/>
            <person name="Patel N."/>
            <person name="Postma J."/>
            <person name="Dorrestein P.C."/>
            <person name="Kobayashi D."/>
            <person name="Raaijmakers J.M."/>
        </authorList>
    </citation>
    <scope>NUCLEOTIDE SEQUENCE [LARGE SCALE GENOMIC DNA]</scope>
    <source>
        <strain evidence="7 8">76</strain>
    </source>
</reference>
<dbReference type="InterPro" id="IPR027417">
    <property type="entry name" value="P-loop_NTPase"/>
</dbReference>
<accession>A0A0S2F8I0</accession>
<dbReference type="STRING" id="84531.LA76x_1705"/>
<dbReference type="Pfam" id="PF00005">
    <property type="entry name" value="ABC_tran"/>
    <property type="match status" value="1"/>
</dbReference>
<dbReference type="InterPro" id="IPR017871">
    <property type="entry name" value="ABC_transporter-like_CS"/>
</dbReference>
<dbReference type="SMART" id="SM00382">
    <property type="entry name" value="AAA"/>
    <property type="match status" value="1"/>
</dbReference>
<organism evidence="7 8">
    <name type="scientific">Lysobacter antibioticus</name>
    <dbReference type="NCBI Taxonomy" id="84531"/>
    <lineage>
        <taxon>Bacteria</taxon>
        <taxon>Pseudomonadati</taxon>
        <taxon>Pseudomonadota</taxon>
        <taxon>Gammaproteobacteria</taxon>
        <taxon>Lysobacterales</taxon>
        <taxon>Lysobacteraceae</taxon>
        <taxon>Lysobacter</taxon>
    </lineage>
</organism>
<dbReference type="PATRIC" id="fig|84531.8.peg.1735"/>
<dbReference type="PROSITE" id="PS50893">
    <property type="entry name" value="ABC_TRANSPORTER_2"/>
    <property type="match status" value="1"/>
</dbReference>
<evidence type="ECO:0000256" key="4">
    <source>
        <dbReference type="ARBA" id="ARBA00022741"/>
    </source>
</evidence>
<dbReference type="InterPro" id="IPR003593">
    <property type="entry name" value="AAA+_ATPase"/>
</dbReference>
<dbReference type="InterPro" id="IPR003439">
    <property type="entry name" value="ABC_transporter-like_ATP-bd"/>
</dbReference>
<dbReference type="CDD" id="cd03230">
    <property type="entry name" value="ABC_DR_subfamily_A"/>
    <property type="match status" value="1"/>
</dbReference>
<comment type="similarity">
    <text evidence="1">Belongs to the ABC transporter superfamily.</text>
</comment>
<dbReference type="EMBL" id="CP011129">
    <property type="protein sequence ID" value="ALN79861.1"/>
    <property type="molecule type" value="Genomic_DNA"/>
</dbReference>
<dbReference type="GO" id="GO:0005524">
    <property type="term" value="F:ATP binding"/>
    <property type="evidence" value="ECO:0007669"/>
    <property type="project" value="UniProtKB-KW"/>
</dbReference>
<dbReference type="GO" id="GO:0016887">
    <property type="term" value="F:ATP hydrolysis activity"/>
    <property type="evidence" value="ECO:0007669"/>
    <property type="project" value="InterPro"/>
</dbReference>
<keyword evidence="2" id="KW-0813">Transport</keyword>
<dbReference type="PROSITE" id="PS00211">
    <property type="entry name" value="ABC_TRANSPORTER_1"/>
    <property type="match status" value="1"/>
</dbReference>
<evidence type="ECO:0000313" key="7">
    <source>
        <dbReference type="EMBL" id="ALN79861.1"/>
    </source>
</evidence>
<keyword evidence="3" id="KW-0536">Nodulation</keyword>
<evidence type="ECO:0000256" key="5">
    <source>
        <dbReference type="ARBA" id="ARBA00022840"/>
    </source>
</evidence>
<evidence type="ECO:0000313" key="8">
    <source>
        <dbReference type="Proteomes" id="UP000060787"/>
    </source>
</evidence>
<name>A0A0S2F8I0_LYSAN</name>
<evidence type="ECO:0000256" key="2">
    <source>
        <dbReference type="ARBA" id="ARBA00022448"/>
    </source>
</evidence>
<dbReference type="eggNOG" id="COG1131">
    <property type="taxonomic scope" value="Bacteria"/>
</dbReference>
<dbReference type="PANTHER" id="PTHR42711">
    <property type="entry name" value="ABC TRANSPORTER ATP-BINDING PROTEIN"/>
    <property type="match status" value="1"/>
</dbReference>
<dbReference type="PANTHER" id="PTHR42711:SF5">
    <property type="entry name" value="ABC TRANSPORTER ATP-BINDING PROTEIN NATA"/>
    <property type="match status" value="1"/>
</dbReference>
<proteinExistence type="inferred from homology"/>
<sequence length="335" mass="36036">MSDLPATAASKPRGGDVDGEAAVIKARGMSKHFGQLRAVDRVDLTVPRACVYGFLGPNGSGKSTTIRMLCGLLTPTAGDIEVLGLEIPQQAEALRRRIGYMTQKFSLFEDLSVRENLEFLAAVQDIPKAPARRRVDELIEQYHFGDRQKQLAGTMSGGQKQRLALAGAVIHEPELLFLDEPTSAVDPESRRDFWEKLFELADAGTTLLVSTHYMDEAERCHRLAILDRGVLVADGTPAELTGALAGRAVEVRAAQPRKAQRVLVEVPGVLSVAQIGNSLRVLLEHADRAGDGLAEALRAAGLEAEVDKAGANLEDVFVAATRGRETVSAAEEHAS</sequence>
<protein>
    <submittedName>
        <fullName evidence="7">ABC transporter family protein</fullName>
    </submittedName>
</protein>
<dbReference type="SUPFAM" id="SSF52540">
    <property type="entry name" value="P-loop containing nucleoside triphosphate hydrolases"/>
    <property type="match status" value="1"/>
</dbReference>
<feature type="domain" description="ABC transporter" evidence="6">
    <location>
        <begin position="24"/>
        <end position="253"/>
    </location>
</feature>
<evidence type="ECO:0000256" key="1">
    <source>
        <dbReference type="ARBA" id="ARBA00005417"/>
    </source>
</evidence>
<dbReference type="Gene3D" id="3.40.50.300">
    <property type="entry name" value="P-loop containing nucleotide triphosphate hydrolases"/>
    <property type="match status" value="1"/>
</dbReference>
<keyword evidence="8" id="KW-1185">Reference proteome</keyword>
<keyword evidence="5" id="KW-0067">ATP-binding</keyword>
<keyword evidence="4" id="KW-0547">Nucleotide-binding</keyword>